<keyword evidence="12" id="KW-1185">Reference proteome</keyword>
<dbReference type="InterPro" id="IPR001199">
    <property type="entry name" value="Cyt_B5-like_heme/steroid-bd"/>
</dbReference>
<dbReference type="EMBL" id="JBBXMP010000019">
    <property type="protein sequence ID" value="KAL0068267.1"/>
    <property type="molecule type" value="Genomic_DNA"/>
</dbReference>
<dbReference type="InterPro" id="IPR037217">
    <property type="entry name" value="Trp/Indoleamine_2_3_dOase-like"/>
</dbReference>
<feature type="region of interest" description="Disordered" evidence="9">
    <location>
        <begin position="1420"/>
        <end position="1498"/>
    </location>
</feature>
<evidence type="ECO:0000256" key="8">
    <source>
        <dbReference type="ARBA" id="ARBA00023797"/>
    </source>
</evidence>
<dbReference type="InterPro" id="IPR017938">
    <property type="entry name" value="Riboflavin_synthase-like_b-brl"/>
</dbReference>
<dbReference type="SUPFAM" id="SSF140959">
    <property type="entry name" value="Indolic compounds 2,3-dioxygenase-like"/>
    <property type="match status" value="1"/>
</dbReference>
<dbReference type="InterPro" id="IPR001709">
    <property type="entry name" value="Flavoprot_Pyr_Nucl_cyt_Rdtase"/>
</dbReference>
<dbReference type="Pfam" id="PF01231">
    <property type="entry name" value="IDO"/>
    <property type="match status" value="1"/>
</dbReference>
<dbReference type="InterPro" id="IPR018506">
    <property type="entry name" value="Cyt_B5_heme-BS"/>
</dbReference>
<feature type="compositionally biased region" description="Polar residues" evidence="9">
    <location>
        <begin position="1580"/>
        <end position="1592"/>
    </location>
</feature>
<keyword evidence="4" id="KW-0285">Flavoprotein</keyword>
<keyword evidence="7" id="KW-0408">Iron</keyword>
<dbReference type="InterPro" id="IPR001433">
    <property type="entry name" value="OxRdtase_FAD/NAD-bd"/>
</dbReference>
<keyword evidence="5" id="KW-0479">Metal-binding</keyword>
<dbReference type="PANTHER" id="PTHR19384:SF17">
    <property type="entry name" value="NADPH--CYTOCHROME P450 REDUCTASE"/>
    <property type="match status" value="1"/>
</dbReference>
<dbReference type="PRINTS" id="PR00371">
    <property type="entry name" value="FPNCR"/>
</dbReference>
<comment type="similarity">
    <text evidence="2">Belongs to the indoleamine 2,3-dioxygenase family.</text>
</comment>
<evidence type="ECO:0000256" key="3">
    <source>
        <dbReference type="ARBA" id="ARBA00022617"/>
    </source>
</evidence>
<keyword evidence="3" id="KW-0349">Heme</keyword>
<feature type="region of interest" description="Disordered" evidence="9">
    <location>
        <begin position="1"/>
        <end position="23"/>
    </location>
</feature>
<dbReference type="SUPFAM" id="SSF52343">
    <property type="entry name" value="Ferredoxin reductase-like, C-terminal NADP-linked domain"/>
    <property type="match status" value="1"/>
</dbReference>
<evidence type="ECO:0000256" key="6">
    <source>
        <dbReference type="ARBA" id="ARBA00022827"/>
    </source>
</evidence>
<gene>
    <name evidence="11" type="ORF">AAF712_004652</name>
</gene>
<dbReference type="PROSITE" id="PS50255">
    <property type="entry name" value="CYTOCHROME_B5_2"/>
    <property type="match status" value="1"/>
</dbReference>
<evidence type="ECO:0000256" key="4">
    <source>
        <dbReference type="ARBA" id="ARBA00022630"/>
    </source>
</evidence>
<dbReference type="Gene3D" id="3.40.50.80">
    <property type="entry name" value="Nucleotide-binding domain of ferredoxin-NADP reductase (FNR) module"/>
    <property type="match status" value="1"/>
</dbReference>
<keyword evidence="6" id="KW-0274">FAD</keyword>
<dbReference type="PANTHER" id="PTHR19384">
    <property type="entry name" value="NITRIC OXIDE SYNTHASE-RELATED"/>
    <property type="match status" value="1"/>
</dbReference>
<dbReference type="EC" id="1.6.2.4" evidence="8"/>
<evidence type="ECO:0000259" key="10">
    <source>
        <dbReference type="PROSITE" id="PS50255"/>
    </source>
</evidence>
<dbReference type="InterPro" id="IPR039261">
    <property type="entry name" value="FNR_nucleotide-bd"/>
</dbReference>
<dbReference type="SUPFAM" id="SSF63380">
    <property type="entry name" value="Riboflavin synthase domain-like"/>
    <property type="match status" value="1"/>
</dbReference>
<name>A0ABR3A2Q7_9AGAR</name>
<comment type="caution">
    <text evidence="11">The sequence shown here is derived from an EMBL/GenBank/DDBJ whole genome shotgun (WGS) entry which is preliminary data.</text>
</comment>
<feature type="compositionally biased region" description="Polar residues" evidence="9">
    <location>
        <begin position="1483"/>
        <end position="1498"/>
    </location>
</feature>
<dbReference type="Proteomes" id="UP001437256">
    <property type="component" value="Unassembled WGS sequence"/>
</dbReference>
<reference evidence="11 12" key="1">
    <citation type="submission" date="2024-05" db="EMBL/GenBank/DDBJ databases">
        <title>A draft genome resource for the thread blight pathogen Marasmius tenuissimus strain MS-2.</title>
        <authorList>
            <person name="Yulfo-Soto G.E."/>
            <person name="Baruah I.K."/>
            <person name="Amoako-Attah I."/>
            <person name="Bukari Y."/>
            <person name="Meinhardt L.W."/>
            <person name="Bailey B.A."/>
            <person name="Cohen S.P."/>
        </authorList>
    </citation>
    <scope>NUCLEOTIDE SEQUENCE [LARGE SCALE GENOMIC DNA]</scope>
    <source>
        <strain evidence="11 12">MS-2</strain>
    </source>
</reference>
<proteinExistence type="inferred from homology"/>
<evidence type="ECO:0000256" key="2">
    <source>
        <dbReference type="ARBA" id="ARBA00007119"/>
    </source>
</evidence>
<evidence type="ECO:0000313" key="11">
    <source>
        <dbReference type="EMBL" id="KAL0068267.1"/>
    </source>
</evidence>
<evidence type="ECO:0000256" key="1">
    <source>
        <dbReference type="ARBA" id="ARBA00001974"/>
    </source>
</evidence>
<dbReference type="Pfam" id="PF00175">
    <property type="entry name" value="NAD_binding_1"/>
    <property type="match status" value="1"/>
</dbReference>
<feature type="domain" description="Cytochrome b5 heme-binding" evidence="10">
    <location>
        <begin position="1011"/>
        <end position="1092"/>
    </location>
</feature>
<feature type="region of interest" description="Disordered" evidence="9">
    <location>
        <begin position="1535"/>
        <end position="1659"/>
    </location>
</feature>
<comment type="cofactor">
    <cofactor evidence="1">
        <name>FAD</name>
        <dbReference type="ChEBI" id="CHEBI:57692"/>
    </cofactor>
</comment>
<feature type="compositionally biased region" description="Polar residues" evidence="9">
    <location>
        <begin position="1"/>
        <end position="14"/>
    </location>
</feature>
<dbReference type="Gene3D" id="3.10.120.10">
    <property type="entry name" value="Cytochrome b5-like heme/steroid binding domain"/>
    <property type="match status" value="1"/>
</dbReference>
<dbReference type="Pfam" id="PF00173">
    <property type="entry name" value="Cyt-b5"/>
    <property type="match status" value="1"/>
</dbReference>
<dbReference type="InterPro" id="IPR036400">
    <property type="entry name" value="Cyt_B5-like_heme/steroid_sf"/>
</dbReference>
<dbReference type="Gene3D" id="1.20.990.10">
    <property type="entry name" value="NADPH-cytochrome p450 Reductase, Chain A, domain 3"/>
    <property type="match status" value="1"/>
</dbReference>
<evidence type="ECO:0000256" key="9">
    <source>
        <dbReference type="SAM" id="MobiDB-lite"/>
    </source>
</evidence>
<evidence type="ECO:0000256" key="7">
    <source>
        <dbReference type="ARBA" id="ARBA00023004"/>
    </source>
</evidence>
<dbReference type="InterPro" id="IPR000898">
    <property type="entry name" value="Indolamine_dOase"/>
</dbReference>
<accession>A0ABR3A2Q7</accession>
<dbReference type="InterPro" id="IPR023173">
    <property type="entry name" value="NADPH_Cyt_P450_Rdtase_alpha"/>
</dbReference>
<organism evidence="11 12">
    <name type="scientific">Marasmius tenuissimus</name>
    <dbReference type="NCBI Taxonomy" id="585030"/>
    <lineage>
        <taxon>Eukaryota</taxon>
        <taxon>Fungi</taxon>
        <taxon>Dikarya</taxon>
        <taxon>Basidiomycota</taxon>
        <taxon>Agaricomycotina</taxon>
        <taxon>Agaricomycetes</taxon>
        <taxon>Agaricomycetidae</taxon>
        <taxon>Agaricales</taxon>
        <taxon>Marasmiineae</taxon>
        <taxon>Marasmiaceae</taxon>
        <taxon>Marasmius</taxon>
    </lineage>
</organism>
<evidence type="ECO:0000256" key="5">
    <source>
        <dbReference type="ARBA" id="ARBA00022723"/>
    </source>
</evidence>
<protein>
    <recommendedName>
        <fullName evidence="8">NADPH--hemoprotein reductase</fullName>
        <ecNumber evidence="8">1.6.2.4</ecNumber>
    </recommendedName>
</protein>
<dbReference type="SUPFAM" id="SSF55856">
    <property type="entry name" value="Cytochrome b5-like heme/steroid binding domain"/>
    <property type="match status" value="1"/>
</dbReference>
<sequence>MSSVSSRCPATGSKSGACPVSHNSSNPSVFSGYGPRGCAWLGSPQPSSSTLYGAPQGPNAIQTALEREKKTICEVLLPSAPPKDLSSSKAMLQNADSLNPPELDVLAIALGAPARRVLDRADAVGPKTGWRDGFLSTDHGLCPPDPNAAPAALARTQGRVWSDLCERLPGLIARGRVREAILELPLVDGGVEMIPDEALWAAVVCLGILASIWRYEENNDGHEGIKNLGARKELFYNIKGEPDEEPETKGIPRSVTIPFRQVCIRLGRPLPYLSQSDVGLHNYKIRDPTSIYPYLERAENMDLRWPIFNDRGEAMFLLCMAEVHGLFTPGPDLMARCQERVMERDNEGLLVELIKLKEVIDQLAYVFHKISVNPRAGENFAPPATWGQGYAKFSAPLSKRLPALSGLFLPIFQCMDTFLLRTNFKSFLGIESIHLRAWMPLNVRAFLAAIENHYPVVPYIKASGDPRLVGVLDAIVESYAGEKGFMGTHRYKVYGFLEVVAKTGRVETNGNAGATDNVGRPWQEVHRTLAESMKERLEPYRSKAVLDVEPHEMRGTYDECRFWAKIISRESIDDDPHRVTGKVTFDLKNVGLTFIPGDRLAIMPLNSWSDIEKIIGALGLVDLLDVNVPLNASTPDAAKWKRYAQHEAECSKREHLHLTVRDVLRKGKVAPLTKDMVMTVHTMIRTSSATLRVLGSDTWPVNGSLGDLLLLALSEVDEAVWDQAFGLDDLTWLLTLIQPEVPRTYSISSFPFDLMPESLDLTVGRAEHEVNPLLLLPDARGMKVTRPGVSSGFLNPDPTLDHEPKHHLTSKGYEEDRVLVGISRPLNFQLPISPSAPVAMFAGGSGIAPFRSFWEARIGSGVIGRNVLFLGVQSRKKFLYKHELRDYVLAGKLELHVAFSRDSHGLVYDPVGRDLVEKQMEPRYIDQTIMDQGPLVCDMVISTKLGGHGGYLYICGSISLYETVISGIQRALYKYRAVTKEGADEMLAQAFAERRFMLDVFMTPRAMSENEKYLPLSELARHTGHRDNSKMWIGVHGCVYDVTEFLPIHPGGTMIVAGSAGLDASVTFDEVGHTSNPEVMSLLGKYFIGYLMPKPTFQMPELNDLYDLWVDYLRNCVESLTTLFFETDVLQKDAATWFSGGLISTHAIRKFYQLQSRLLTLTGFPVLFGSKLQELYLQLSFCIANNDDQSPLPDVIGIVTHASSSPSAVQARKEIAELGEFVSNAATSVSAFEKGIIGYTRNVLELDVRFLEYVREDVCGGYDTFLKVAEVLKKYPGKEKQVSGMPHFLPPCFSEDRSHSAPLSLQKALHKISTVLMSVLQRIAERVESFYVDLAAQSLYHPEREANPARARWRFIQRRVKDSSFFLLTKDIHSSVDIHMGLDMERPMKASNTFNAPIGGRKKRQSVSFDQVLSQAVSSVAKSPGMTARRKGPSRAPTVYEDEEDYDLPTPRLPQQPLAQPSGPRPLRLADAHTARAKGGRNAKTSFEEQISSRAMNRMSTFMQGRMKDIRRLSKSLNQNGVLTLDHAVTLYGAPASRSQSRNHSRNGDDSQPQSESEHEMDYAYTSSEGSSPIDPSPLPSRTHSRAASRQMSLDRLNGVPPRSNAGSISSMSRKDLQAATFGRKLSVYGGSRSGGSRNGDSPTGREKAPPLPAKGSHW</sequence>
<dbReference type="Gene3D" id="2.40.30.10">
    <property type="entry name" value="Translation factors"/>
    <property type="match status" value="1"/>
</dbReference>
<evidence type="ECO:0000313" key="12">
    <source>
        <dbReference type="Proteomes" id="UP001437256"/>
    </source>
</evidence>
<dbReference type="Gene3D" id="1.20.58.480">
    <property type="match status" value="1"/>
</dbReference>
<dbReference type="PROSITE" id="PS00191">
    <property type="entry name" value="CYTOCHROME_B5_1"/>
    <property type="match status" value="1"/>
</dbReference>
<dbReference type="SMART" id="SM01117">
    <property type="entry name" value="Cyt-b5"/>
    <property type="match status" value="1"/>
</dbReference>